<name>A0AAX2J3U9_KINKI</name>
<accession>A0AAX2J3U9</accession>
<dbReference type="AlphaFoldDB" id="A0AAX2J3U9"/>
<dbReference type="InterPro" id="IPR048301">
    <property type="entry name" value="NucS_C"/>
</dbReference>
<gene>
    <name evidence="2" type="ORF">NCTC10529_00880</name>
</gene>
<dbReference type="RefSeq" id="WP_003785370.1">
    <property type="nucleotide sequence ID" value="NZ_CP091518.1"/>
</dbReference>
<evidence type="ECO:0000313" key="3">
    <source>
        <dbReference type="Proteomes" id="UP000248598"/>
    </source>
</evidence>
<dbReference type="Pfam" id="PF01939">
    <property type="entry name" value="NucS_C"/>
    <property type="match status" value="1"/>
</dbReference>
<dbReference type="InterPro" id="IPR011856">
    <property type="entry name" value="tRNA_endonuc-like_dom_sf"/>
</dbReference>
<reference evidence="2 3" key="1">
    <citation type="submission" date="2018-06" db="EMBL/GenBank/DDBJ databases">
        <authorList>
            <consortium name="Pathogen Informatics"/>
            <person name="Doyle S."/>
        </authorList>
    </citation>
    <scope>NUCLEOTIDE SEQUENCE [LARGE SCALE GENOMIC DNA]</scope>
    <source>
        <strain evidence="2 3">NCTC10529</strain>
    </source>
</reference>
<dbReference type="GeneID" id="93262184"/>
<dbReference type="GO" id="GO:0003676">
    <property type="term" value="F:nucleic acid binding"/>
    <property type="evidence" value="ECO:0007669"/>
    <property type="project" value="InterPro"/>
</dbReference>
<dbReference type="Proteomes" id="UP000248598">
    <property type="component" value="Chromosome 1"/>
</dbReference>
<feature type="domain" description="Endonuclease NucS C-terminal" evidence="1">
    <location>
        <begin position="29"/>
        <end position="82"/>
    </location>
</feature>
<sequence>MYQIDISNKKMNKLNATTFSELNLSERYDIQEWIDDTPEILGEKLLIIGKEIILPSGIRLDLLAIDENGNLVIIELKRDTSGNHVEWQAIKYASYCSAFTDEEIFKIHQDYLNKKYNDRDAKREIENFLVTFEMEKLNKEQRIILVSRDFNSDVASAVLWLNDKGLDIKCIKINSFISKNNELLIYPTQIIPLPEAEDFIKRKAIQRKENSLQQYDADRVSFDIPEYSRDELKSKLSDFLSKQINLKERFIAFFKILLSENREFHREEIKEIFFNTYEIGNDVQHAGRLLSNVSQVITRKANDFLRQLIKFGRDYDHSGAYKHSYFIPDEYRHLVQEIIDKVE</sequence>
<dbReference type="GO" id="GO:0004519">
    <property type="term" value="F:endonuclease activity"/>
    <property type="evidence" value="ECO:0007669"/>
    <property type="project" value="InterPro"/>
</dbReference>
<organism evidence="2 3">
    <name type="scientific">Kingella kingae</name>
    <dbReference type="NCBI Taxonomy" id="504"/>
    <lineage>
        <taxon>Bacteria</taxon>
        <taxon>Pseudomonadati</taxon>
        <taxon>Pseudomonadota</taxon>
        <taxon>Betaproteobacteria</taxon>
        <taxon>Neisseriales</taxon>
        <taxon>Neisseriaceae</taxon>
        <taxon>Kingella</taxon>
    </lineage>
</organism>
<protein>
    <recommendedName>
        <fullName evidence="1">Endonuclease NucS C-terminal domain-containing protein</fullName>
    </recommendedName>
</protein>
<proteinExistence type="predicted"/>
<evidence type="ECO:0000313" key="2">
    <source>
        <dbReference type="EMBL" id="SQH24688.1"/>
    </source>
</evidence>
<dbReference type="EMBL" id="LS483426">
    <property type="protein sequence ID" value="SQH24688.1"/>
    <property type="molecule type" value="Genomic_DNA"/>
</dbReference>
<evidence type="ECO:0000259" key="1">
    <source>
        <dbReference type="Pfam" id="PF01939"/>
    </source>
</evidence>
<dbReference type="Gene3D" id="3.40.1350.10">
    <property type="match status" value="1"/>
</dbReference>